<dbReference type="PANTHER" id="PTHR32024">
    <property type="entry name" value="TRK SYSTEM POTASSIUM UPTAKE PROTEIN TRKG-RELATED"/>
    <property type="match status" value="1"/>
</dbReference>
<feature type="region of interest" description="Disordered" evidence="8">
    <location>
        <begin position="1"/>
        <end position="34"/>
    </location>
</feature>
<evidence type="ECO:0000256" key="8">
    <source>
        <dbReference type="SAM" id="MobiDB-lite"/>
    </source>
</evidence>
<dbReference type="InterPro" id="IPR003445">
    <property type="entry name" value="Cat_transpt"/>
</dbReference>
<keyword evidence="2" id="KW-0813">Transport</keyword>
<dbReference type="GO" id="GO:0008324">
    <property type="term" value="F:monoatomic cation transmembrane transporter activity"/>
    <property type="evidence" value="ECO:0007669"/>
    <property type="project" value="InterPro"/>
</dbReference>
<feature type="transmembrane region" description="Helical" evidence="9">
    <location>
        <begin position="334"/>
        <end position="362"/>
    </location>
</feature>
<name>A0A1H2L9P5_9ACTO</name>
<evidence type="ECO:0000256" key="4">
    <source>
        <dbReference type="ARBA" id="ARBA00022692"/>
    </source>
</evidence>
<reference evidence="11" key="1">
    <citation type="submission" date="2016-10" db="EMBL/GenBank/DDBJ databases">
        <authorList>
            <person name="Varghese N."/>
            <person name="Submissions S."/>
        </authorList>
    </citation>
    <scope>NUCLEOTIDE SEQUENCE [LARGE SCALE GENOMIC DNA]</scope>
    <source>
        <strain evidence="11">DSM 10002</strain>
    </source>
</reference>
<evidence type="ECO:0000313" key="11">
    <source>
        <dbReference type="Proteomes" id="UP000214355"/>
    </source>
</evidence>
<evidence type="ECO:0000313" key="10">
    <source>
        <dbReference type="EMBL" id="SDU77767.1"/>
    </source>
</evidence>
<dbReference type="GO" id="GO:0005886">
    <property type="term" value="C:plasma membrane"/>
    <property type="evidence" value="ECO:0007669"/>
    <property type="project" value="UniProtKB-SubCell"/>
</dbReference>
<feature type="transmembrane region" description="Helical" evidence="9">
    <location>
        <begin position="112"/>
        <end position="136"/>
    </location>
</feature>
<sequence>MAHGVPPQLPSSGRGRFDIRMSLGPDSDTGTTGHSVRSYINSLARRSPARLAMLVFAALILTITLLLMLPFATRTPGSTSFVTALFTATSAVCVTGLTVVDTATQWTVFGDIVLALGIQIGGLGVMVIASILALAVSRHLGLTQRMLAATETKSRLGDVGALLRAVIATSLVAETVLTLIFLATFVGIDPSFISALGHSLFMAVSTFNNAGFVVLADGLGQFVGNWAVSLPIILGTIVGAVGFPVTLNIAQHLRHPHDWTLHSKLTLVTYGSILGISIIVIGLLEWNNPATLGGLSGSDRILATLFHATTPRSSGLATLDVGQMEQSTWFFIDVLMFIGGGSASTGGGIKVTTFAVLVLAIVAEARGDRDTEAFGKRIPPDVVRLAISATFLGAFLVGTATLAILQITNYSLSQVLFEVISAFATCGLSTGITPTLPESAQIILIVLMYLGRVGTMTLAAALALRNRRRVIRLPEERPVIG</sequence>
<feature type="transmembrane region" description="Helical" evidence="9">
    <location>
        <begin position="442"/>
        <end position="464"/>
    </location>
</feature>
<evidence type="ECO:0000256" key="2">
    <source>
        <dbReference type="ARBA" id="ARBA00022448"/>
    </source>
</evidence>
<keyword evidence="6" id="KW-0406">Ion transport</keyword>
<keyword evidence="7 9" id="KW-0472">Membrane</keyword>
<dbReference type="GeneID" id="65343921"/>
<comment type="subcellular location">
    <subcellularLocation>
        <location evidence="1">Cell membrane</location>
        <topology evidence="1">Multi-pass membrane protein</topology>
    </subcellularLocation>
</comment>
<dbReference type="AlphaFoldDB" id="A0A1H2L9P5"/>
<keyword evidence="5 9" id="KW-1133">Transmembrane helix</keyword>
<proteinExistence type="predicted"/>
<feature type="transmembrane region" description="Helical" evidence="9">
    <location>
        <begin position="51"/>
        <end position="69"/>
    </location>
</feature>
<feature type="transmembrane region" description="Helical" evidence="9">
    <location>
        <begin position="415"/>
        <end position="436"/>
    </location>
</feature>
<dbReference type="Proteomes" id="UP000214355">
    <property type="component" value="Chromosome I"/>
</dbReference>
<protein>
    <submittedName>
        <fullName evidence="10">Trk-type K+ transport system, membrane component</fullName>
    </submittedName>
</protein>
<evidence type="ECO:0000256" key="5">
    <source>
        <dbReference type="ARBA" id="ARBA00022989"/>
    </source>
</evidence>
<dbReference type="PANTHER" id="PTHR32024:SF1">
    <property type="entry name" value="KTR SYSTEM POTASSIUM UPTAKE PROTEIN B"/>
    <property type="match status" value="1"/>
</dbReference>
<feature type="transmembrane region" description="Helical" evidence="9">
    <location>
        <begin position="267"/>
        <end position="286"/>
    </location>
</feature>
<feature type="transmembrane region" description="Helical" evidence="9">
    <location>
        <begin position="161"/>
        <end position="186"/>
    </location>
</feature>
<organism evidence="10 11">
    <name type="scientific">Arcanobacterium phocae</name>
    <dbReference type="NCBI Taxonomy" id="131112"/>
    <lineage>
        <taxon>Bacteria</taxon>
        <taxon>Bacillati</taxon>
        <taxon>Actinomycetota</taxon>
        <taxon>Actinomycetes</taxon>
        <taxon>Actinomycetales</taxon>
        <taxon>Actinomycetaceae</taxon>
        <taxon>Arcanobacterium</taxon>
    </lineage>
</organism>
<feature type="transmembrane region" description="Helical" evidence="9">
    <location>
        <begin position="382"/>
        <end position="403"/>
    </location>
</feature>
<feature type="transmembrane region" description="Helical" evidence="9">
    <location>
        <begin position="81"/>
        <end position="100"/>
    </location>
</feature>
<dbReference type="Pfam" id="PF02386">
    <property type="entry name" value="TrkH"/>
    <property type="match status" value="1"/>
</dbReference>
<evidence type="ECO:0000256" key="9">
    <source>
        <dbReference type="SAM" id="Phobius"/>
    </source>
</evidence>
<evidence type="ECO:0000256" key="1">
    <source>
        <dbReference type="ARBA" id="ARBA00004651"/>
    </source>
</evidence>
<dbReference type="EMBL" id="LT629804">
    <property type="protein sequence ID" value="SDU77767.1"/>
    <property type="molecule type" value="Genomic_DNA"/>
</dbReference>
<keyword evidence="3" id="KW-1003">Cell membrane</keyword>
<evidence type="ECO:0000256" key="6">
    <source>
        <dbReference type="ARBA" id="ARBA00023065"/>
    </source>
</evidence>
<dbReference type="GO" id="GO:0030001">
    <property type="term" value="P:metal ion transport"/>
    <property type="evidence" value="ECO:0007669"/>
    <property type="project" value="UniProtKB-ARBA"/>
</dbReference>
<dbReference type="OrthoDB" id="9810952at2"/>
<gene>
    <name evidence="10" type="ORF">SAMN04489737_0161</name>
</gene>
<dbReference type="STRING" id="131112.SAMN04489737_0161"/>
<evidence type="ECO:0000256" key="7">
    <source>
        <dbReference type="ARBA" id="ARBA00023136"/>
    </source>
</evidence>
<keyword evidence="11" id="KW-1185">Reference proteome</keyword>
<feature type="transmembrane region" description="Helical" evidence="9">
    <location>
        <begin position="227"/>
        <end position="247"/>
    </location>
</feature>
<evidence type="ECO:0000256" key="3">
    <source>
        <dbReference type="ARBA" id="ARBA00022475"/>
    </source>
</evidence>
<keyword evidence="4 9" id="KW-0812">Transmembrane</keyword>
<dbReference type="RefSeq" id="WP_091278733.1">
    <property type="nucleotide sequence ID" value="NZ_LT629804.1"/>
</dbReference>
<accession>A0A1H2L9P5</accession>
<feature type="transmembrane region" description="Helical" evidence="9">
    <location>
        <begin position="192"/>
        <end position="215"/>
    </location>
</feature>